<organism evidence="2">
    <name type="scientific">Peptoniphilus gorbachii</name>
    <dbReference type="NCBI Taxonomy" id="411567"/>
    <lineage>
        <taxon>Bacteria</taxon>
        <taxon>Bacillati</taxon>
        <taxon>Bacillota</taxon>
        <taxon>Tissierellia</taxon>
        <taxon>Tissierellales</taxon>
        <taxon>Peptoniphilaceae</taxon>
        <taxon>Peptoniphilus</taxon>
    </lineage>
</organism>
<keyword evidence="2" id="KW-0378">Hydrolase</keyword>
<dbReference type="GO" id="GO:0006508">
    <property type="term" value="P:proteolysis"/>
    <property type="evidence" value="ECO:0007669"/>
    <property type="project" value="InterPro"/>
</dbReference>
<dbReference type="InterPro" id="IPR000209">
    <property type="entry name" value="Peptidase_S8/S53_dom"/>
</dbReference>
<feature type="domain" description="Peptidase S8/S53" evidence="1">
    <location>
        <begin position="2"/>
        <end position="179"/>
    </location>
</feature>
<dbReference type="EC" id="3.4.21.62" evidence="2"/>
<dbReference type="RefSeq" id="WP_156702272.1">
    <property type="nucleotide sequence ID" value="NZ_CACRUP010000022.1"/>
</dbReference>
<evidence type="ECO:0000313" key="2">
    <source>
        <dbReference type="EMBL" id="VYU15024.1"/>
    </source>
</evidence>
<reference evidence="2" key="1">
    <citation type="submission" date="2019-11" db="EMBL/GenBank/DDBJ databases">
        <authorList>
            <person name="Feng L."/>
        </authorList>
    </citation>
    <scope>NUCLEOTIDE SEQUENCE</scope>
    <source>
        <strain evidence="2">PgorbachiiLFYP46</strain>
    </source>
</reference>
<dbReference type="GO" id="GO:0004252">
    <property type="term" value="F:serine-type endopeptidase activity"/>
    <property type="evidence" value="ECO:0007669"/>
    <property type="project" value="UniProtKB-EC"/>
</dbReference>
<proteinExistence type="predicted"/>
<evidence type="ECO:0000259" key="1">
    <source>
        <dbReference type="Pfam" id="PF00082"/>
    </source>
</evidence>
<sequence>MKIAIIDTGISKNEIKDIFDVQHFTIIDNRVIENYRDPLDKHGSECFNELKSTLKLNEIKILDFNILNTKNELEVENIILSIKKAIEERVDIINISLGTINFSDELYNICQEANQNNIVIVAASSHTHTISFPADFDNVISVSVNNNQHEEVKSVNFSSVSINMRDCIICEGEDKFDFSSSSIASARFTGMLCNEFQKNILLDKKRLLLKKFNINLINKTENEPTRKLLVNEYDKILKNNRIAVVVFPYKKINEINFEFLPKNIVAYYNFDENRFYNIKHHRIEKDFDLILIINTLYYDIEIPRNINENFKNYKIIALGNFTNYNGNHYLNDYKAYKSFNLSILEAPIIAISSICSELHKIEILSSLLNEFRKDNFKIGSVTNNPIGILENSDVFYFPVNVKFPDIVYSINRYMYLVEMYRDIDAWLINIGGGISIINSLNTYNFGKLVDAYLSASNIDIMILCITPSISVEFLKRQISYLYKNNVEKVFLVLAHKDINPATVDYRNGIQTYLIDEEKYLLSLNYLRNNIDEEILTIDDVKNGKLYRNIIDTLS</sequence>
<dbReference type="AlphaFoldDB" id="A0A6N3CHY2"/>
<dbReference type="SUPFAM" id="SSF52743">
    <property type="entry name" value="Subtilisin-like"/>
    <property type="match status" value="1"/>
</dbReference>
<gene>
    <name evidence="2" type="primary">apr</name>
    <name evidence="2" type="ORF">PGLFYP46_00363</name>
</gene>
<protein>
    <submittedName>
        <fullName evidence="2">Subtilisin DY</fullName>
        <ecNumber evidence="2">3.4.21.62</ecNumber>
    </submittedName>
</protein>
<dbReference type="Pfam" id="PF00082">
    <property type="entry name" value="Peptidase_S8"/>
    <property type="match status" value="1"/>
</dbReference>
<dbReference type="Gene3D" id="3.40.50.200">
    <property type="entry name" value="Peptidase S8/S53 domain"/>
    <property type="match status" value="1"/>
</dbReference>
<name>A0A6N3CHY2_9FIRM</name>
<accession>A0A6N3CHY2</accession>
<dbReference type="EMBL" id="CACRUP010000022">
    <property type="protein sequence ID" value="VYU15024.1"/>
    <property type="molecule type" value="Genomic_DNA"/>
</dbReference>
<dbReference type="InterPro" id="IPR036852">
    <property type="entry name" value="Peptidase_S8/S53_dom_sf"/>
</dbReference>